<gene>
    <name evidence="1" type="ORF">NM208_g403</name>
</gene>
<evidence type="ECO:0000313" key="2">
    <source>
        <dbReference type="Proteomes" id="UP001148629"/>
    </source>
</evidence>
<sequence>MRNMSSLKTYFDEVEETRGNDECRAWLSKMFDAKVELAKFVAARRLGPGNVTEYVGFLKGSFNFSFRFKFDQGPDTIIRFPKPGHTATALRDEKVVNEVRVLEFLGQNTTIPIPRLHNWGLTSESPQQFGPFIIMDYVEGTLLSTILKQPAKGDQDDVVLDPSIDNSMLDKVYRQVGDYLLQLSQLSFTRIGAISKDGDTWSVTNRPLTYNMNELATVAAYPHDLFPTSTFDRAGDYLKSVAHQHLTHLQTQRNLADDPEIAQARFIARHRFAQLIQKYCIDDDGPFIPFCDDLRPSNMLVDPETLRITAVLDFEFTNAMPAQFTYDPPWWLLLSGPEVWLDRGSIQEFRDQYEPRMEQFLKALELLEDESVSREQHLVKGRLSTRMRDSWRSGRFWFDYAARKSFELDAVYWATLHDGGTGLELLDDDARGEMEPFIAKKMKQLQAYKEECTARFWKQGDNSQTR</sequence>
<evidence type="ECO:0000313" key="1">
    <source>
        <dbReference type="EMBL" id="KAJ3549634.1"/>
    </source>
</evidence>
<comment type="caution">
    <text evidence="1">The sequence shown here is derived from an EMBL/GenBank/DDBJ whole genome shotgun (WGS) entry which is preliminary data.</text>
</comment>
<proteinExistence type="predicted"/>
<dbReference type="Proteomes" id="UP001148629">
    <property type="component" value="Unassembled WGS sequence"/>
</dbReference>
<name>A0ACC1SZU0_9HYPO</name>
<organism evidence="1 2">
    <name type="scientific">Fusarium decemcellulare</name>
    <dbReference type="NCBI Taxonomy" id="57161"/>
    <lineage>
        <taxon>Eukaryota</taxon>
        <taxon>Fungi</taxon>
        <taxon>Dikarya</taxon>
        <taxon>Ascomycota</taxon>
        <taxon>Pezizomycotina</taxon>
        <taxon>Sordariomycetes</taxon>
        <taxon>Hypocreomycetidae</taxon>
        <taxon>Hypocreales</taxon>
        <taxon>Nectriaceae</taxon>
        <taxon>Fusarium</taxon>
        <taxon>Fusarium decemcellulare species complex</taxon>
    </lineage>
</organism>
<accession>A0ACC1SZU0</accession>
<dbReference type="EMBL" id="JANRMS010000018">
    <property type="protein sequence ID" value="KAJ3549634.1"/>
    <property type="molecule type" value="Genomic_DNA"/>
</dbReference>
<protein>
    <submittedName>
        <fullName evidence="1">Uncharacterized protein</fullName>
    </submittedName>
</protein>
<keyword evidence="2" id="KW-1185">Reference proteome</keyword>
<reference evidence="1" key="1">
    <citation type="submission" date="2022-08" db="EMBL/GenBank/DDBJ databases">
        <title>Genome Sequence of Fusarium decemcellulare.</title>
        <authorList>
            <person name="Buettner E."/>
        </authorList>
    </citation>
    <scope>NUCLEOTIDE SEQUENCE</scope>
    <source>
        <strain evidence="1">Babe19</strain>
    </source>
</reference>